<evidence type="ECO:0000256" key="1">
    <source>
        <dbReference type="SAM" id="MobiDB-lite"/>
    </source>
</evidence>
<dbReference type="GO" id="GO:0045292">
    <property type="term" value="P:mRNA cis splicing, via spliceosome"/>
    <property type="evidence" value="ECO:0007669"/>
    <property type="project" value="InterPro"/>
</dbReference>
<proteinExistence type="predicted"/>
<dbReference type="PANTHER" id="PTHR15316:SF1">
    <property type="entry name" value="SPLICING FACTOR 3A SUBUNIT 1"/>
    <property type="match status" value="1"/>
</dbReference>
<organism evidence="3 4">
    <name type="scientific">Pyrrhoderma noxium</name>
    <dbReference type="NCBI Taxonomy" id="2282107"/>
    <lineage>
        <taxon>Eukaryota</taxon>
        <taxon>Fungi</taxon>
        <taxon>Dikarya</taxon>
        <taxon>Basidiomycota</taxon>
        <taxon>Agaricomycotina</taxon>
        <taxon>Agaricomycetes</taxon>
        <taxon>Hymenochaetales</taxon>
        <taxon>Hymenochaetaceae</taxon>
        <taxon>Pyrrhoderma</taxon>
    </lineage>
</organism>
<dbReference type="GO" id="GO:0000381">
    <property type="term" value="P:regulation of alternative mRNA splicing, via spliceosome"/>
    <property type="evidence" value="ECO:0007669"/>
    <property type="project" value="TreeGrafter"/>
</dbReference>
<dbReference type="OrthoDB" id="447637at2759"/>
<dbReference type="Proteomes" id="UP000217199">
    <property type="component" value="Unassembled WGS sequence"/>
</dbReference>
<dbReference type="STRING" id="2282107.A0A286UUI5"/>
<accession>A0A286UUI5</accession>
<dbReference type="FunFam" id="1.10.10.790:FF:000002">
    <property type="entry name" value="Splicing factor 3A subunit 1"/>
    <property type="match status" value="1"/>
</dbReference>
<dbReference type="PROSITE" id="PS50128">
    <property type="entry name" value="SURP"/>
    <property type="match status" value="1"/>
</dbReference>
<dbReference type="InterPro" id="IPR035967">
    <property type="entry name" value="SWAP/Surp_sf"/>
</dbReference>
<dbReference type="GO" id="GO:0071004">
    <property type="term" value="C:U2-type prespliceosome"/>
    <property type="evidence" value="ECO:0007669"/>
    <property type="project" value="TreeGrafter"/>
</dbReference>
<sequence>MSADVEMSNENGVNGHGVNGNATNGDTNGTPDPQSRFATGLILPPPDIKSIIDRTASYVARSATPLQFEDKVREAQRSDPKFAFLNPADPYHAYYRHKMAKISQGEEDEAVVPVAKEEEPVKEEVPKSGIIPLEPPPPTSFSTYRLLLHWTWMSLN</sequence>
<dbReference type="Pfam" id="PF01805">
    <property type="entry name" value="Surp"/>
    <property type="match status" value="1"/>
</dbReference>
<dbReference type="EMBL" id="NBII01000001">
    <property type="protein sequence ID" value="PAV23224.1"/>
    <property type="molecule type" value="Genomic_DNA"/>
</dbReference>
<gene>
    <name evidence="3" type="ORF">PNOK_0029200</name>
</gene>
<dbReference type="GO" id="GO:0005686">
    <property type="term" value="C:U2 snRNP"/>
    <property type="evidence" value="ECO:0007669"/>
    <property type="project" value="TreeGrafter"/>
</dbReference>
<name>A0A286UUI5_9AGAM</name>
<dbReference type="SMART" id="SM00648">
    <property type="entry name" value="SWAP"/>
    <property type="match status" value="1"/>
</dbReference>
<feature type="domain" description="SURP motif" evidence="2">
    <location>
        <begin position="51"/>
        <end position="95"/>
    </location>
</feature>
<feature type="compositionally biased region" description="Low complexity" evidence="1">
    <location>
        <begin position="19"/>
        <end position="30"/>
    </location>
</feature>
<dbReference type="SUPFAM" id="SSF109905">
    <property type="entry name" value="Surp module (SWAP domain)"/>
    <property type="match status" value="1"/>
</dbReference>
<protein>
    <submittedName>
        <fullName evidence="3">Pre-mrna splicing factor</fullName>
    </submittedName>
</protein>
<dbReference type="InterPro" id="IPR045146">
    <property type="entry name" value="SF3A1"/>
</dbReference>
<comment type="caution">
    <text evidence="3">The sequence shown here is derived from an EMBL/GenBank/DDBJ whole genome shotgun (WGS) entry which is preliminary data.</text>
</comment>
<evidence type="ECO:0000259" key="2">
    <source>
        <dbReference type="PROSITE" id="PS50128"/>
    </source>
</evidence>
<keyword evidence="4" id="KW-1185">Reference proteome</keyword>
<evidence type="ECO:0000313" key="4">
    <source>
        <dbReference type="Proteomes" id="UP000217199"/>
    </source>
</evidence>
<dbReference type="GO" id="GO:0071013">
    <property type="term" value="C:catalytic step 2 spliceosome"/>
    <property type="evidence" value="ECO:0007669"/>
    <property type="project" value="TreeGrafter"/>
</dbReference>
<dbReference type="InterPro" id="IPR000061">
    <property type="entry name" value="Surp"/>
</dbReference>
<feature type="compositionally biased region" description="Basic and acidic residues" evidence="1">
    <location>
        <begin position="115"/>
        <end position="126"/>
    </location>
</feature>
<reference evidence="3 4" key="1">
    <citation type="journal article" date="2017" name="Mol. Ecol.">
        <title>Comparative and population genomic landscape of Phellinus noxius: A hypervariable fungus causing root rot in trees.</title>
        <authorList>
            <person name="Chung C.L."/>
            <person name="Lee T.J."/>
            <person name="Akiba M."/>
            <person name="Lee H.H."/>
            <person name="Kuo T.H."/>
            <person name="Liu D."/>
            <person name="Ke H.M."/>
            <person name="Yokoi T."/>
            <person name="Roa M.B."/>
            <person name="Lu M.J."/>
            <person name="Chang Y.Y."/>
            <person name="Ann P.J."/>
            <person name="Tsai J.N."/>
            <person name="Chen C.Y."/>
            <person name="Tzean S.S."/>
            <person name="Ota Y."/>
            <person name="Hattori T."/>
            <person name="Sahashi N."/>
            <person name="Liou R.F."/>
            <person name="Kikuchi T."/>
            <person name="Tsai I.J."/>
        </authorList>
    </citation>
    <scope>NUCLEOTIDE SEQUENCE [LARGE SCALE GENOMIC DNA]</scope>
    <source>
        <strain evidence="3 4">FFPRI411160</strain>
    </source>
</reference>
<evidence type="ECO:0000313" key="3">
    <source>
        <dbReference type="EMBL" id="PAV23224.1"/>
    </source>
</evidence>
<dbReference type="Gene3D" id="1.10.10.790">
    <property type="entry name" value="Surp module"/>
    <property type="match status" value="1"/>
</dbReference>
<feature type="region of interest" description="Disordered" evidence="1">
    <location>
        <begin position="109"/>
        <end position="134"/>
    </location>
</feature>
<feature type="region of interest" description="Disordered" evidence="1">
    <location>
        <begin position="1"/>
        <end position="43"/>
    </location>
</feature>
<dbReference type="PANTHER" id="PTHR15316">
    <property type="entry name" value="SPLICEOSOME ASSOCIATED PROTEIN 114/SWAP SPLICING FACTOR-RELATED"/>
    <property type="match status" value="1"/>
</dbReference>
<dbReference type="InParanoid" id="A0A286UUI5"/>
<dbReference type="AlphaFoldDB" id="A0A286UUI5"/>
<dbReference type="GO" id="GO:0003723">
    <property type="term" value="F:RNA binding"/>
    <property type="evidence" value="ECO:0007669"/>
    <property type="project" value="InterPro"/>
</dbReference>